<keyword evidence="2" id="KW-1185">Reference proteome</keyword>
<dbReference type="JaponicusDB" id="SJAG_03716"/>
<dbReference type="eggNOG" id="ENOG502SSAU">
    <property type="taxonomic scope" value="Eukaryota"/>
</dbReference>
<proteinExistence type="predicted"/>
<protein>
    <submittedName>
        <fullName evidence="1">Uncharacterized protein</fullName>
    </submittedName>
</protein>
<dbReference type="OMA" id="ISHIAWH"/>
<reference evidence="1 2" key="1">
    <citation type="journal article" date="2011" name="Science">
        <title>Comparative functional genomics of the fission yeasts.</title>
        <authorList>
            <person name="Rhind N."/>
            <person name="Chen Z."/>
            <person name="Yassour M."/>
            <person name="Thompson D.A."/>
            <person name="Haas B.J."/>
            <person name="Habib N."/>
            <person name="Wapinski I."/>
            <person name="Roy S."/>
            <person name="Lin M.F."/>
            <person name="Heiman D.I."/>
            <person name="Young S.K."/>
            <person name="Furuya K."/>
            <person name="Guo Y."/>
            <person name="Pidoux A."/>
            <person name="Chen H.M."/>
            <person name="Robbertse B."/>
            <person name="Goldberg J.M."/>
            <person name="Aoki K."/>
            <person name="Bayne E.H."/>
            <person name="Berlin A.M."/>
            <person name="Desjardins C.A."/>
            <person name="Dobbs E."/>
            <person name="Dukaj L."/>
            <person name="Fan L."/>
            <person name="FitzGerald M.G."/>
            <person name="French C."/>
            <person name="Gujja S."/>
            <person name="Hansen K."/>
            <person name="Keifenheim D."/>
            <person name="Levin J.Z."/>
            <person name="Mosher R.A."/>
            <person name="Mueller C.A."/>
            <person name="Pfiffner J."/>
            <person name="Priest M."/>
            <person name="Russ C."/>
            <person name="Smialowska A."/>
            <person name="Swoboda P."/>
            <person name="Sykes S.M."/>
            <person name="Vaughn M."/>
            <person name="Vengrova S."/>
            <person name="Yoder R."/>
            <person name="Zeng Q."/>
            <person name="Allshire R."/>
            <person name="Baulcombe D."/>
            <person name="Birren B.W."/>
            <person name="Brown W."/>
            <person name="Ekwall K."/>
            <person name="Kellis M."/>
            <person name="Leatherwood J."/>
            <person name="Levin H."/>
            <person name="Margalit H."/>
            <person name="Martienssen R."/>
            <person name="Nieduszynski C.A."/>
            <person name="Spatafora J.W."/>
            <person name="Friedman N."/>
            <person name="Dalgaard J.Z."/>
            <person name="Baumann P."/>
            <person name="Niki H."/>
            <person name="Regev A."/>
            <person name="Nusbaum C."/>
        </authorList>
    </citation>
    <scope>NUCLEOTIDE SEQUENCE [LARGE SCALE GENOMIC DNA]</scope>
    <source>
        <strain evidence="2">yFS275 / FY16936</strain>
    </source>
</reference>
<accession>B6K501</accession>
<dbReference type="SUPFAM" id="SSF69322">
    <property type="entry name" value="Tricorn protease domain 2"/>
    <property type="match status" value="1"/>
</dbReference>
<dbReference type="InterPro" id="IPR015943">
    <property type="entry name" value="WD40/YVTN_repeat-like_dom_sf"/>
</dbReference>
<organism evidence="1 2">
    <name type="scientific">Schizosaccharomyces japonicus (strain yFS275 / FY16936)</name>
    <name type="common">Fission yeast</name>
    <dbReference type="NCBI Taxonomy" id="402676"/>
    <lineage>
        <taxon>Eukaryota</taxon>
        <taxon>Fungi</taxon>
        <taxon>Dikarya</taxon>
        <taxon>Ascomycota</taxon>
        <taxon>Taphrinomycotina</taxon>
        <taxon>Schizosaccharomycetes</taxon>
        <taxon>Schizosaccharomycetales</taxon>
        <taxon>Schizosaccharomycetaceae</taxon>
        <taxon>Schizosaccharomyces</taxon>
    </lineage>
</organism>
<dbReference type="AlphaFoldDB" id="B6K501"/>
<dbReference type="EMBL" id="KE651167">
    <property type="protein sequence ID" value="EEB08558.1"/>
    <property type="molecule type" value="Genomic_DNA"/>
</dbReference>
<evidence type="ECO:0000313" key="1">
    <source>
        <dbReference type="EMBL" id="EEB08558.1"/>
    </source>
</evidence>
<sequence>MEKSSTPFENLSVPSEATIAEIKGELLNGDPQNNRFTQRLIQNYDKRTYVPIDLSKNVDVSSNVHNEVSFTKKQLFQLYTQQGLSGWLKVFLMSLRLPLNVIFGQDLPPLEPKFPLSKINALAWHTSLPIVIFAEVSSQNNILFYDVASSAFLKQRLQLPPNAGFVTAMHLTKQNYLYVGTSSGRLFEWKLSFVKRTSSAGATKRVNITVSILESSGIDYFYGCDMLLGGITSLTCTIDGFHLIIGTRRGVWLYNTVLKQPGYRLCAYACNYVGFSGPQHSILTVVCGKLILLFSCSTFGVGLSLSFPAFVNSSNTVESVAWLAGEKTLLYSVKDVESIQVLNVTSHQLSDMPPTYIRSTPICTPFVKSRGYGGAVSQLCVDPKSKRLVVSFDKTPYLAVFSVDNGERGLFINPVGLVKGPTWRDSTNLGFPAQFSFCRSFLKGALLLTSWESGQLVLTPFYFATENKLHW</sequence>
<evidence type="ECO:0000313" key="2">
    <source>
        <dbReference type="Proteomes" id="UP000001744"/>
    </source>
</evidence>
<dbReference type="Proteomes" id="UP000001744">
    <property type="component" value="Unassembled WGS sequence"/>
</dbReference>
<dbReference type="RefSeq" id="XP_002174851.1">
    <property type="nucleotide sequence ID" value="XM_002174815.2"/>
</dbReference>
<name>B6K501_SCHJY</name>
<dbReference type="PANTHER" id="PTHR14494">
    <property type="entry name" value="ALADIN/ADRACALIN/AAAS"/>
    <property type="match status" value="1"/>
</dbReference>
<gene>
    <name evidence="1" type="ORF">SJAG_03716</name>
</gene>
<dbReference type="PANTHER" id="PTHR14494:SF0">
    <property type="entry name" value="ALADIN"/>
    <property type="match status" value="1"/>
</dbReference>
<dbReference type="GeneID" id="7052232"/>
<dbReference type="VEuPathDB" id="FungiDB:SJAG_03716"/>
<dbReference type="STRING" id="402676.B6K501"/>
<dbReference type="HOGENOM" id="CLU_580265_0_0_1"/>
<dbReference type="InterPro" id="IPR045139">
    <property type="entry name" value="Aladin"/>
</dbReference>
<dbReference type="Gene3D" id="2.130.10.10">
    <property type="entry name" value="YVTN repeat-like/Quinoprotein amine dehydrogenase"/>
    <property type="match status" value="1"/>
</dbReference>